<dbReference type="AlphaFoldDB" id="A0A6I6HJC0"/>
<accession>A0A6I6HJC0</accession>
<reference evidence="1 2" key="1">
    <citation type="submission" date="2019-12" db="EMBL/GenBank/DDBJ databases">
        <title>Hybrid Genome Assemblies of two High G+C Isolates from Undergraduate Microbiology Courses.</title>
        <authorList>
            <person name="Ne Ville C.J."/>
            <person name="Enright D."/>
            <person name="Hernandez I."/>
            <person name="Dodsworth J."/>
            <person name="Orwin P.M."/>
        </authorList>
    </citation>
    <scope>NUCLEOTIDE SEQUENCE [LARGE SCALE GENOMIC DNA]</scope>
    <source>
        <strain evidence="1 2">CSUSB</strain>
    </source>
</reference>
<dbReference type="OrthoDB" id="8859060at2"/>
<dbReference type="Proteomes" id="UP000425817">
    <property type="component" value="Chromosome"/>
</dbReference>
<dbReference type="EMBL" id="CP046622">
    <property type="protein sequence ID" value="QGW82932.1"/>
    <property type="molecule type" value="Genomic_DNA"/>
</dbReference>
<sequence>MPVVHIKDEYAIPRGRTYFDPYDANEELTGEIPLGNCPGVNLTIDTEKAEHYSSQTAQGEKDKSLTVRINRTGALNCDNVNASNYALWLAGTRQVVSQTAVAVSAELRRVEPGRFYQLGATAANPLGVRNVTAVTVKDEAGTVTFDAGDDYNVDLETGRVQIIEGGAIVAGDVQFGYTPVAGTFERVKTGGKAEVLGALRIVADNASGANRDFYMPKVVLTPTGDLPLIAEGTDFVQLQFGLEVLKPANVEAIYADGRPVAS</sequence>
<name>A0A6I6HJC0_VARPD</name>
<evidence type="ECO:0000313" key="2">
    <source>
        <dbReference type="Proteomes" id="UP000425817"/>
    </source>
</evidence>
<organism evidence="1 2">
    <name type="scientific">Variovorax paradoxus</name>
    <dbReference type="NCBI Taxonomy" id="34073"/>
    <lineage>
        <taxon>Bacteria</taxon>
        <taxon>Pseudomonadati</taxon>
        <taxon>Pseudomonadota</taxon>
        <taxon>Betaproteobacteria</taxon>
        <taxon>Burkholderiales</taxon>
        <taxon>Comamonadaceae</taxon>
        <taxon>Variovorax</taxon>
    </lineage>
</organism>
<protein>
    <submittedName>
        <fullName evidence="1">Uncharacterized protein</fullName>
    </submittedName>
</protein>
<dbReference type="RefSeq" id="WP_157614362.1">
    <property type="nucleotide sequence ID" value="NZ_CP046622.1"/>
</dbReference>
<evidence type="ECO:0000313" key="1">
    <source>
        <dbReference type="EMBL" id="QGW82932.1"/>
    </source>
</evidence>
<proteinExistence type="predicted"/>
<gene>
    <name evidence="1" type="ORF">GOQ09_15715</name>
</gene>